<gene>
    <name evidence="2" type="ORF">TKK_011312</name>
</gene>
<comment type="caution">
    <text evidence="2">The sequence shown here is derived from an EMBL/GenBank/DDBJ whole genome shotgun (WGS) entry which is preliminary data.</text>
</comment>
<protein>
    <recommendedName>
        <fullName evidence="4">RNA polymerase I-specific transcription initiation factor RRN3</fullName>
    </recommendedName>
</protein>
<name>A0ABD2WNH3_9HYME</name>
<dbReference type="InterPro" id="IPR007991">
    <property type="entry name" value="RNA_pol_I_trans_ini_fac_RRN3"/>
</dbReference>
<dbReference type="Proteomes" id="UP001627154">
    <property type="component" value="Unassembled WGS sequence"/>
</dbReference>
<reference evidence="2 3" key="1">
    <citation type="journal article" date="2024" name="bioRxiv">
        <title>A reference genome for Trichogramma kaykai: A tiny desert-dwelling parasitoid wasp with competing sex-ratio distorters.</title>
        <authorList>
            <person name="Culotta J."/>
            <person name="Lindsey A.R."/>
        </authorList>
    </citation>
    <scope>NUCLEOTIDE SEQUENCE [LARGE SCALE GENOMIC DNA]</scope>
    <source>
        <strain evidence="2 3">KSX58</strain>
    </source>
</reference>
<evidence type="ECO:0008006" key="4">
    <source>
        <dbReference type="Google" id="ProtNLM"/>
    </source>
</evidence>
<dbReference type="PANTHER" id="PTHR12790:SF0">
    <property type="entry name" value="RNA POLYMERASE I-SPECIFIC TRANSCRIPTION INITIATION FACTOR RRN3-RELATED"/>
    <property type="match status" value="1"/>
</dbReference>
<dbReference type="Pfam" id="PF05327">
    <property type="entry name" value="RRN3"/>
    <property type="match status" value="1"/>
</dbReference>
<sequence>MSVVSSRISSVSSILKGSGVRASALLSSQKKICFKLPDDITSVITNYENGSDHQTYGDMICILRDSNVKDLELVNLLKSLKECVLLMGPKHKLLVEVLLNLNWTSRSAEIIDNFERFFKDLVCVHILHLPLVIEKLVKQFKIVDDETPLWTDGKCPESYKNRMEHVHNLIRYILKIIPMSNNQLIESLRNFYPYVSEGLVVTQQYVFALFQIIDYAPFMRKDILFLIINRFVLLDTSVKLSEIQKYDDENNENDYNENSDEENEEVFQMDESMGESNTKCSNYSEMNYPGAKMLDMCMEQLLAYVYDCCHVDGQVHVDSLRSIYNDLIHAFEKIILPTDKSSHIQFVMFYFCSFKPAVAETFTKWLWEIVSNPNKAPIIRQIAVSYISSLLARAKFIPVVVIQNTLVEMSAWIHSYISSQEMSLECVNSDVRVHTVFYSVCQAMFYLLAFRHKDIIDTKKSLLILQGLNLNKIVNCKLNPLKFCQTAVIQNFAAVTRNYQLAYCYPIIERNSRSNLPIIHTTTHFVNWLDMFFPFDPYLLTISGQRIEPFYNFSSNALHNIAESTSDKEKIEEEDDFMEDSFITNDVEANRTLEQSSYGTSPSFMY</sequence>
<dbReference type="AlphaFoldDB" id="A0ABD2WNH3"/>
<keyword evidence="3" id="KW-1185">Reference proteome</keyword>
<dbReference type="PANTHER" id="PTHR12790">
    <property type="entry name" value="TRANSCRIPTION INITIATION FACTOR IA RRN3"/>
    <property type="match status" value="1"/>
</dbReference>
<evidence type="ECO:0000313" key="3">
    <source>
        <dbReference type="Proteomes" id="UP001627154"/>
    </source>
</evidence>
<comment type="similarity">
    <text evidence="1">Belongs to the RRN3 family.</text>
</comment>
<accession>A0ABD2WNH3</accession>
<proteinExistence type="inferred from homology"/>
<evidence type="ECO:0000313" key="2">
    <source>
        <dbReference type="EMBL" id="KAL3394290.1"/>
    </source>
</evidence>
<organism evidence="2 3">
    <name type="scientific">Trichogramma kaykai</name>
    <dbReference type="NCBI Taxonomy" id="54128"/>
    <lineage>
        <taxon>Eukaryota</taxon>
        <taxon>Metazoa</taxon>
        <taxon>Ecdysozoa</taxon>
        <taxon>Arthropoda</taxon>
        <taxon>Hexapoda</taxon>
        <taxon>Insecta</taxon>
        <taxon>Pterygota</taxon>
        <taxon>Neoptera</taxon>
        <taxon>Endopterygota</taxon>
        <taxon>Hymenoptera</taxon>
        <taxon>Apocrita</taxon>
        <taxon>Proctotrupomorpha</taxon>
        <taxon>Chalcidoidea</taxon>
        <taxon>Trichogrammatidae</taxon>
        <taxon>Trichogramma</taxon>
    </lineage>
</organism>
<evidence type="ECO:0000256" key="1">
    <source>
        <dbReference type="ARBA" id="ARBA00010098"/>
    </source>
</evidence>
<dbReference type="EMBL" id="JBJJXI010000092">
    <property type="protein sequence ID" value="KAL3394290.1"/>
    <property type="molecule type" value="Genomic_DNA"/>
</dbReference>